<dbReference type="GO" id="GO:0033816">
    <property type="term" value="F:diaminobutyrate acetyltransferase activity"/>
    <property type="evidence" value="ECO:0007669"/>
    <property type="project" value="UniProtKB-EC"/>
</dbReference>
<comment type="caution">
    <text evidence="9">The sequence shown here is derived from an EMBL/GenBank/DDBJ whole genome shotgun (WGS) entry which is preliminary data.</text>
</comment>
<proteinExistence type="inferred from homology"/>
<dbReference type="Pfam" id="PF00583">
    <property type="entry name" value="Acetyltransf_1"/>
    <property type="match status" value="1"/>
</dbReference>
<keyword evidence="5 9" id="KW-0808">Transferase</keyword>
<dbReference type="UniPathway" id="UPA00067">
    <property type="reaction ID" value="UER00122"/>
</dbReference>
<dbReference type="InterPro" id="IPR000182">
    <property type="entry name" value="GNAT_dom"/>
</dbReference>
<dbReference type="Gene3D" id="3.40.630.30">
    <property type="match status" value="1"/>
</dbReference>
<sequence length="160" mass="17854">MLRKPEVSDGAKIFNLVEICKPLDLNSVYSYLLLCHHFADTCVVAELDGEIFAFLSGYRPPDQEGVFFVWQVAVDPQMRGQGLGKLLLTEALKRPAVRGCNFLETTITPSNNASQRLFTSLARDLKARCTVSSCFSDEHFGQENHEAEHLFRIGPFSLSG</sequence>
<reference evidence="10" key="1">
    <citation type="journal article" date="2015" name="MBio">
        <title>Genome-resolved metagenomic analysis reveals roles for candidate phyla and other microbial community members in biogeochemical transformations in oil reservoirs.</title>
        <authorList>
            <person name="Hu P."/>
            <person name="Tom L."/>
            <person name="Singh A."/>
            <person name="Thomas B.C."/>
            <person name="Baker B.J."/>
            <person name="Piceno Y.M."/>
            <person name="Andersen G.L."/>
            <person name="Banfield J.F."/>
        </authorList>
    </citation>
    <scope>NUCLEOTIDE SEQUENCE [LARGE SCALE GENOMIC DNA]</scope>
    <source>
        <strain evidence="10">56_747</strain>
    </source>
</reference>
<dbReference type="GO" id="GO:0019491">
    <property type="term" value="P:ectoine biosynthetic process"/>
    <property type="evidence" value="ECO:0007669"/>
    <property type="project" value="UniProtKB-UniPathway"/>
</dbReference>
<evidence type="ECO:0000256" key="1">
    <source>
        <dbReference type="ARBA" id="ARBA00004978"/>
    </source>
</evidence>
<evidence type="ECO:0000256" key="3">
    <source>
        <dbReference type="ARBA" id="ARBA00012355"/>
    </source>
</evidence>
<keyword evidence="6" id="KW-0012">Acyltransferase</keyword>
<evidence type="ECO:0000313" key="11">
    <source>
        <dbReference type="Proteomes" id="UP000053961"/>
    </source>
</evidence>
<evidence type="ECO:0000256" key="6">
    <source>
        <dbReference type="ARBA" id="ARBA00023315"/>
    </source>
</evidence>
<evidence type="ECO:0000313" key="9">
    <source>
        <dbReference type="EMBL" id="KUK44263.1"/>
    </source>
</evidence>
<dbReference type="InterPro" id="IPR012772">
    <property type="entry name" value="Ectoine_EctA"/>
</dbReference>
<evidence type="ECO:0000256" key="5">
    <source>
        <dbReference type="ARBA" id="ARBA00022679"/>
    </source>
</evidence>
<dbReference type="PATRIC" id="fig|301375.6.peg.51"/>
<comment type="similarity">
    <text evidence="2">Belongs to the acetyltransferase family. EctA subfamily.</text>
</comment>
<dbReference type="EC" id="2.3.1.178" evidence="3"/>
<protein>
    <recommendedName>
        <fullName evidence="4">L-2,4-diaminobutyric acid acetyltransferase</fullName>
        <ecNumber evidence="3">2.3.1.178</ecNumber>
    </recommendedName>
</protein>
<dbReference type="AlphaFoldDB" id="A0A117LFF7"/>
<comment type="catalytic activity">
    <reaction evidence="7">
        <text>L-2,4-diaminobutanoate + acetyl-CoA = (2S)-4-acetamido-2-aminobutanoate + CoA + H(+)</text>
        <dbReference type="Rhea" id="RHEA:16901"/>
        <dbReference type="ChEBI" id="CHEBI:15378"/>
        <dbReference type="ChEBI" id="CHEBI:57287"/>
        <dbReference type="ChEBI" id="CHEBI:57288"/>
        <dbReference type="ChEBI" id="CHEBI:58761"/>
        <dbReference type="ChEBI" id="CHEBI:58929"/>
        <dbReference type="EC" id="2.3.1.178"/>
    </reaction>
</comment>
<name>A0A117LFF7_9EURY</name>
<evidence type="ECO:0000256" key="2">
    <source>
        <dbReference type="ARBA" id="ARBA00010712"/>
    </source>
</evidence>
<dbReference type="NCBIfam" id="TIGR02406">
    <property type="entry name" value="ectoine_EctA"/>
    <property type="match status" value="1"/>
</dbReference>
<comment type="pathway">
    <text evidence="1">Amine and polyamine biosynthesis; ectoine biosynthesis; L-ectoine from L-aspartate 4-semialdehyde: step 2/3.</text>
</comment>
<evidence type="ECO:0000256" key="4">
    <source>
        <dbReference type="ARBA" id="ARBA00017935"/>
    </source>
</evidence>
<dbReference type="CDD" id="cd04301">
    <property type="entry name" value="NAT_SF"/>
    <property type="match status" value="1"/>
</dbReference>
<evidence type="ECO:0000313" key="12">
    <source>
        <dbReference type="Proteomes" id="UP000057043"/>
    </source>
</evidence>
<accession>A0A117LFF7</accession>
<dbReference type="Proteomes" id="UP000057043">
    <property type="component" value="Unassembled WGS sequence"/>
</dbReference>
<dbReference type="Proteomes" id="UP000053961">
    <property type="component" value="Unassembled WGS sequence"/>
</dbReference>
<evidence type="ECO:0000313" key="10">
    <source>
        <dbReference type="EMBL" id="KUK96321.1"/>
    </source>
</evidence>
<dbReference type="EMBL" id="LGHB01000015">
    <property type="protein sequence ID" value="KUK96321.1"/>
    <property type="molecule type" value="Genomic_DNA"/>
</dbReference>
<dbReference type="EMBL" id="LGFT01000030">
    <property type="protein sequence ID" value="KUK44263.1"/>
    <property type="molecule type" value="Genomic_DNA"/>
</dbReference>
<dbReference type="SUPFAM" id="SSF55729">
    <property type="entry name" value="Acyl-CoA N-acyltransferases (Nat)"/>
    <property type="match status" value="1"/>
</dbReference>
<reference evidence="11 12" key="2">
    <citation type="journal article" date="2015" name="MBio">
        <title>Genome-Resolved Metagenomic Analysis Reveals Roles for Candidate Phyla and Other Microbial Community Members in Biogeochemical Transformations in Oil Reservoirs.</title>
        <authorList>
            <person name="Hu P."/>
            <person name="Tom L."/>
            <person name="Singh A."/>
            <person name="Thomas B.C."/>
            <person name="Baker B.J."/>
            <person name="Piceno Y.M."/>
            <person name="Andersen G.L."/>
            <person name="Banfield J.F."/>
        </authorList>
    </citation>
    <scope>NUCLEOTIDE SEQUENCE [LARGE SCALE GENOMIC DNA]</scope>
    <source>
        <strain evidence="9">57_489</strain>
    </source>
</reference>
<dbReference type="InterPro" id="IPR016181">
    <property type="entry name" value="Acyl_CoA_acyltransferase"/>
</dbReference>
<organism evidence="9 12">
    <name type="scientific">Methanothrix harundinacea</name>
    <dbReference type="NCBI Taxonomy" id="301375"/>
    <lineage>
        <taxon>Archaea</taxon>
        <taxon>Methanobacteriati</taxon>
        <taxon>Methanobacteriota</taxon>
        <taxon>Stenosarchaea group</taxon>
        <taxon>Methanomicrobia</taxon>
        <taxon>Methanotrichales</taxon>
        <taxon>Methanotrichaceae</taxon>
        <taxon>Methanothrix</taxon>
    </lineage>
</organism>
<evidence type="ECO:0000256" key="7">
    <source>
        <dbReference type="ARBA" id="ARBA00048924"/>
    </source>
</evidence>
<gene>
    <name evidence="9" type="ORF">XD72_1395</name>
    <name evidence="10" type="ORF">XE07_1163</name>
</gene>
<dbReference type="PROSITE" id="PS51186">
    <property type="entry name" value="GNAT"/>
    <property type="match status" value="1"/>
</dbReference>
<evidence type="ECO:0000259" key="8">
    <source>
        <dbReference type="PROSITE" id="PS51186"/>
    </source>
</evidence>
<feature type="domain" description="N-acetyltransferase" evidence="8">
    <location>
        <begin position="1"/>
        <end position="160"/>
    </location>
</feature>